<name>A0A1I7I7R0_9PROT</name>
<gene>
    <name evidence="1" type="ORF">SAMN05216417_11552</name>
</gene>
<protein>
    <submittedName>
        <fullName evidence="1">Macrocin-O-methyltransferase (TylF)</fullName>
    </submittedName>
</protein>
<evidence type="ECO:0000313" key="2">
    <source>
        <dbReference type="Proteomes" id="UP000182649"/>
    </source>
</evidence>
<dbReference type="EMBL" id="FPBZ01000015">
    <property type="protein sequence ID" value="SFU68884.1"/>
    <property type="molecule type" value="Genomic_DNA"/>
</dbReference>
<keyword evidence="1" id="KW-0489">Methyltransferase</keyword>
<sequence length="259" mass="29822">MEKLSSQQELTYQIETTASNEQLSFREKLQEMFVSSPVPMEDRLFNIGMFTRSSVLVKFLVMSEIYQRILHIPGCLVEFGTWWGQNLVLLENLRAIHEPFNKQRTIIGFDTFNGYTPISDQDKKSDVWKENSYSTGKNYVQYLRELIETHEGCNVLGHVRGRHKLIEGNVETTAPGYFKEHPESIIAFAYFDMALYMPTKVALQAIKPHLVSGSILLLDELTWEESPGEAIAFKEVFSRDEVVIEKCILYPSKAIITIR</sequence>
<dbReference type="InterPro" id="IPR008884">
    <property type="entry name" value="TylF_MeTrfase"/>
</dbReference>
<dbReference type="Pfam" id="PF05711">
    <property type="entry name" value="TylF"/>
    <property type="match status" value="1"/>
</dbReference>
<dbReference type="Gene3D" id="3.40.50.150">
    <property type="entry name" value="Vaccinia Virus protein VP39"/>
    <property type="match status" value="1"/>
</dbReference>
<evidence type="ECO:0000313" key="1">
    <source>
        <dbReference type="EMBL" id="SFU68884.1"/>
    </source>
</evidence>
<dbReference type="AlphaFoldDB" id="A0A1I7I7R0"/>
<organism evidence="1 2">
    <name type="scientific">Nitrosospira multiformis</name>
    <dbReference type="NCBI Taxonomy" id="1231"/>
    <lineage>
        <taxon>Bacteria</taxon>
        <taxon>Pseudomonadati</taxon>
        <taxon>Pseudomonadota</taxon>
        <taxon>Betaproteobacteria</taxon>
        <taxon>Nitrosomonadales</taxon>
        <taxon>Nitrosomonadaceae</taxon>
        <taxon>Nitrosospira</taxon>
    </lineage>
</organism>
<accession>A0A1I7I7R0</accession>
<proteinExistence type="predicted"/>
<dbReference type="GO" id="GO:0032259">
    <property type="term" value="P:methylation"/>
    <property type="evidence" value="ECO:0007669"/>
    <property type="project" value="UniProtKB-KW"/>
</dbReference>
<keyword evidence="1" id="KW-0808">Transferase</keyword>
<reference evidence="1 2" key="1">
    <citation type="submission" date="2016-10" db="EMBL/GenBank/DDBJ databases">
        <authorList>
            <person name="de Groot N.N."/>
        </authorList>
    </citation>
    <scope>NUCLEOTIDE SEQUENCE [LARGE SCALE GENOMIC DNA]</scope>
    <source>
        <strain evidence="1 2">Nl14</strain>
    </source>
</reference>
<dbReference type="RefSeq" id="WP_074975470.1">
    <property type="nucleotide sequence ID" value="NZ_FPBZ01000015.1"/>
</dbReference>
<dbReference type="OrthoDB" id="9799872at2"/>
<dbReference type="InterPro" id="IPR029063">
    <property type="entry name" value="SAM-dependent_MTases_sf"/>
</dbReference>
<dbReference type="PANTHER" id="PTHR40036">
    <property type="entry name" value="MACROCIN O-METHYLTRANSFERASE"/>
    <property type="match status" value="1"/>
</dbReference>
<dbReference type="Proteomes" id="UP000182649">
    <property type="component" value="Unassembled WGS sequence"/>
</dbReference>
<dbReference type="PANTHER" id="PTHR40036:SF1">
    <property type="entry name" value="MACROCIN O-METHYLTRANSFERASE"/>
    <property type="match status" value="1"/>
</dbReference>
<dbReference type="GO" id="GO:0008168">
    <property type="term" value="F:methyltransferase activity"/>
    <property type="evidence" value="ECO:0007669"/>
    <property type="project" value="UniProtKB-KW"/>
</dbReference>